<protein>
    <submittedName>
        <fullName evidence="2">TnpA family transposase</fullName>
    </submittedName>
</protein>
<dbReference type="GO" id="GO:0004803">
    <property type="term" value="F:transposase activity"/>
    <property type="evidence" value="ECO:0007669"/>
    <property type="project" value="InterPro"/>
</dbReference>
<proteinExistence type="predicted"/>
<evidence type="ECO:0000313" key="3">
    <source>
        <dbReference type="Proteomes" id="UP000238312"/>
    </source>
</evidence>
<dbReference type="EMBL" id="PVNG01000048">
    <property type="protein sequence ID" value="PRX45330.1"/>
    <property type="molecule type" value="Genomic_DNA"/>
</dbReference>
<dbReference type="OrthoDB" id="3698941at2"/>
<dbReference type="InterPro" id="IPR002513">
    <property type="entry name" value="Tn3_Tnp_DDE_dom"/>
</dbReference>
<dbReference type="GO" id="GO:0006313">
    <property type="term" value="P:DNA transposition"/>
    <property type="evidence" value="ECO:0007669"/>
    <property type="project" value="InterPro"/>
</dbReference>
<organism evidence="2 3">
    <name type="scientific">Nonomuraea fuscirosea</name>
    <dbReference type="NCBI Taxonomy" id="1291556"/>
    <lineage>
        <taxon>Bacteria</taxon>
        <taxon>Bacillati</taxon>
        <taxon>Actinomycetota</taxon>
        <taxon>Actinomycetes</taxon>
        <taxon>Streptosporangiales</taxon>
        <taxon>Streptosporangiaceae</taxon>
        <taxon>Nonomuraea</taxon>
    </lineage>
</organism>
<dbReference type="Pfam" id="PF01526">
    <property type="entry name" value="DDE_Tnp_Tn3"/>
    <property type="match status" value="1"/>
</dbReference>
<gene>
    <name evidence="2" type="ORF">B0I32_14816</name>
</gene>
<accession>A0A2T0LPV1</accession>
<feature type="domain" description="Tn3 transposase DDE" evidence="1">
    <location>
        <begin position="58"/>
        <end position="445"/>
    </location>
</feature>
<dbReference type="Proteomes" id="UP000238312">
    <property type="component" value="Unassembled WGS sequence"/>
</dbReference>
<evidence type="ECO:0000313" key="2">
    <source>
        <dbReference type="EMBL" id="PRX45330.1"/>
    </source>
</evidence>
<name>A0A2T0LPV1_9ACTN</name>
<reference evidence="2 3" key="1">
    <citation type="submission" date="2018-03" db="EMBL/GenBank/DDBJ databases">
        <title>Genomic Encyclopedia of Type Strains, Phase III (KMG-III): the genomes of soil and plant-associated and newly described type strains.</title>
        <authorList>
            <person name="Whitman W."/>
        </authorList>
    </citation>
    <scope>NUCLEOTIDE SEQUENCE [LARGE SCALE GENOMIC DNA]</scope>
    <source>
        <strain evidence="2 3">CGMCC 4.7104</strain>
    </source>
</reference>
<dbReference type="AlphaFoldDB" id="A0A2T0LPV1"/>
<keyword evidence="3" id="KW-1185">Reference proteome</keyword>
<comment type="caution">
    <text evidence="2">The sequence shown here is derived from an EMBL/GenBank/DDBJ whole genome shotgun (WGS) entry which is preliminary data.</text>
</comment>
<sequence>MKEVAVAVDAGYPDNADLMIDEQGRPTLKAHKSPGHSAGALALAVAVKDRLPERSLLEILTRTTRHLRWFRHFGPLSGSDAKLADPLERYLLVAFAYGCNLGAAQAARHLRGRVSAHELSYTLRKHVTVASLNKAIADVVNAYLRLDLPRLWGEGNAVAADGTKYDVYVDNLIAEFHIRYGGYGGIAYHHIADNYIALFSRFIPCGVWEAVYIIEGLLEQESEAAPKEIHADTQGQSFPVFGLAHLFGFELLPRIRNFRDLTFHRPEPGIAYRHIDALFGEPINWRLIEDHWQDLMKVAISIREGELSSITLLRRLRHDSKRNKIYRAFRELGRVKRTMVLLRYISDAALRENITRATNMVESYNNFAKWIGFGNNGVIADNEPEEQEKAIKFNTLVADLVMYQTTLDMSLVLNQLRSERQAVYRTDVAIMSPYQEDNVRRFGDYIYDLNAPLDGMEVCLDLGEGADAA</sequence>
<evidence type="ECO:0000259" key="1">
    <source>
        <dbReference type="Pfam" id="PF01526"/>
    </source>
</evidence>